<dbReference type="PANTHER" id="PTHR30595">
    <property type="entry name" value="GLPR-RELATED TRANSCRIPTIONAL REPRESSOR"/>
    <property type="match status" value="1"/>
</dbReference>
<gene>
    <name evidence="2" type="ORF">MAGMO_3227</name>
</gene>
<evidence type="ECO:0000259" key="1">
    <source>
        <dbReference type="Pfam" id="PF04326"/>
    </source>
</evidence>
<dbReference type="EMBL" id="LO017727">
    <property type="protein sequence ID" value="CRH07367.1"/>
    <property type="molecule type" value="Genomic_DNA"/>
</dbReference>
<dbReference type="InterPro" id="IPR038475">
    <property type="entry name" value="RecG_C_sf"/>
</dbReference>
<dbReference type="Pfam" id="PF04326">
    <property type="entry name" value="SLFN_AlbA_2"/>
    <property type="match status" value="1"/>
</dbReference>
<reference evidence="2" key="1">
    <citation type="submission" date="2015-04" db="EMBL/GenBank/DDBJ databases">
        <authorList>
            <person name="Syromyatnikov M.Y."/>
            <person name="Popov V.N."/>
        </authorList>
    </citation>
    <scope>NUCLEOTIDE SEQUENCE</scope>
    <source>
        <strain evidence="2">MO-1</strain>
    </source>
</reference>
<dbReference type="PANTHER" id="PTHR30595:SF6">
    <property type="entry name" value="SCHLAFEN ALBA-2 DOMAIN-CONTAINING PROTEIN"/>
    <property type="match status" value="1"/>
</dbReference>
<organism evidence="2">
    <name type="scientific">Magnetococcus massalia (strain MO-1)</name>
    <dbReference type="NCBI Taxonomy" id="451514"/>
    <lineage>
        <taxon>Bacteria</taxon>
        <taxon>Pseudomonadati</taxon>
        <taxon>Pseudomonadota</taxon>
        <taxon>Magnetococcia</taxon>
        <taxon>Magnetococcales</taxon>
        <taxon>Magnetococcaceae</taxon>
        <taxon>Magnetococcus</taxon>
    </lineage>
</organism>
<evidence type="ECO:0000313" key="2">
    <source>
        <dbReference type="EMBL" id="CRH07367.1"/>
    </source>
</evidence>
<dbReference type="AlphaFoldDB" id="A0A1S7LMM7"/>
<dbReference type="Gene3D" id="3.30.950.30">
    <property type="entry name" value="Schlafen, AAA domain"/>
    <property type="match status" value="1"/>
</dbReference>
<dbReference type="InterPro" id="IPR007421">
    <property type="entry name" value="Schlafen_AlbA_2_dom"/>
</dbReference>
<accession>A0A1S7LMM7</accession>
<proteinExistence type="predicted"/>
<name>A0A1S7LMM7_MAGMO</name>
<dbReference type="Gene3D" id="3.30.565.60">
    <property type="match status" value="1"/>
</dbReference>
<feature type="domain" description="Schlafen AlbA-2" evidence="1">
    <location>
        <begin position="16"/>
        <end position="131"/>
    </location>
</feature>
<dbReference type="Pfam" id="PF13749">
    <property type="entry name" value="HATPase_c_4"/>
    <property type="match status" value="1"/>
</dbReference>
<dbReference type="InterPro" id="IPR038461">
    <property type="entry name" value="Schlafen_AlbA_2_dom_sf"/>
</dbReference>
<sequence>MITLEMLEHWLTTPTETERLEFKEAKNQYDTTKLMKYCVALANEGGGFLVLGITDKVPRQIKGTSAFSSAADLNRIKAQIVDKLGMRVEVTTLEHAHGRVLVFEIPSRPKGHPLDFDGAYLMRAGESTTAMTPDQLKRIFAEGEPDWLTQPAKEHASADEVIALLDTQSYFDLCEKPYPTTRDAVLEHLETVQLIERRAGHWTITNLAAMLLAKKLDAFSPELARKAPRVIFYEGTNRLQTREDKPGNKGYAVGFHGLVDFIHSSAPMNHSIEQVVRKEVKMFPEQAIRELVANALVHQDYLATGTSVMIEMFSDRLEISNPGIPPISVDRFIDEHQSPNERLAEMMRRMRICEEKGSGVDKVVDAAEVYQLPAPDFRVGEKRTTAVLFAHQDFATMRKPDRVRACYQHCCLMYVGSRDRMSNQSLRERFGLPSSKGATVSLVIAATKEADLIKPDEADTSSTRYARYLPYWA</sequence>
<protein>
    <recommendedName>
        <fullName evidence="1">Schlafen AlbA-2 domain-containing protein</fullName>
    </recommendedName>
</protein>